<keyword evidence="2" id="KW-1185">Reference proteome</keyword>
<accession>A0ACC3TQX6</accession>
<dbReference type="EMBL" id="MU970062">
    <property type="protein sequence ID" value="KAK9323386.1"/>
    <property type="molecule type" value="Genomic_DNA"/>
</dbReference>
<evidence type="ECO:0000313" key="2">
    <source>
        <dbReference type="Proteomes" id="UP001489719"/>
    </source>
</evidence>
<organism evidence="1 2">
    <name type="scientific">Lipomyces orientalis</name>
    <dbReference type="NCBI Taxonomy" id="1233043"/>
    <lineage>
        <taxon>Eukaryota</taxon>
        <taxon>Fungi</taxon>
        <taxon>Dikarya</taxon>
        <taxon>Ascomycota</taxon>
        <taxon>Saccharomycotina</taxon>
        <taxon>Lipomycetes</taxon>
        <taxon>Lipomycetales</taxon>
        <taxon>Lipomycetaceae</taxon>
        <taxon>Lipomyces</taxon>
    </lineage>
</organism>
<reference evidence="2" key="1">
    <citation type="journal article" date="2024" name="Front. Bioeng. Biotechnol.">
        <title>Genome-scale model development and genomic sequencing of the oleaginous clade Lipomyces.</title>
        <authorList>
            <person name="Czajka J.J."/>
            <person name="Han Y."/>
            <person name="Kim J."/>
            <person name="Mondo S.J."/>
            <person name="Hofstad B.A."/>
            <person name="Robles A."/>
            <person name="Haridas S."/>
            <person name="Riley R."/>
            <person name="LaButti K."/>
            <person name="Pangilinan J."/>
            <person name="Andreopoulos W."/>
            <person name="Lipzen A."/>
            <person name="Yan J."/>
            <person name="Wang M."/>
            <person name="Ng V."/>
            <person name="Grigoriev I.V."/>
            <person name="Spatafora J.W."/>
            <person name="Magnuson J.K."/>
            <person name="Baker S.E."/>
            <person name="Pomraning K.R."/>
        </authorList>
    </citation>
    <scope>NUCLEOTIDE SEQUENCE [LARGE SCALE GENOMIC DNA]</scope>
    <source>
        <strain evidence="2">CBS 10300</strain>
    </source>
</reference>
<name>A0ACC3TQX6_9ASCO</name>
<dbReference type="Proteomes" id="UP001489719">
    <property type="component" value="Unassembled WGS sequence"/>
</dbReference>
<comment type="caution">
    <text evidence="1">The sequence shown here is derived from an EMBL/GenBank/DDBJ whole genome shotgun (WGS) entry which is preliminary data.</text>
</comment>
<sequence length="252" mass="27758">MWRCTANGFPLSSQSRQSRFHGSYYQCPSRLPPPGAPNRTQSLYNSHSPFHSNACVLAHHPHRSCYLVQSTVPSFPRHSHKLSLPAGWLVIASLITLVSTASGHSASLCGIMYLPLPTASIFFRSQTTSGASENGSENAMSKSSGRSRRSSRSGRSPSLVEKRDQSRKPSVSSSGQMQTSYFMSEPRIAGSGMQEERVYLVAACRRNGCCLNLISEQDGVCLSVSLYIHRALVMSLYLYTDFLNCIFLHITL</sequence>
<proteinExistence type="predicted"/>
<gene>
    <name evidence="1" type="ORF">V1517DRAFT_99271</name>
</gene>
<evidence type="ECO:0000313" key="1">
    <source>
        <dbReference type="EMBL" id="KAK9323386.1"/>
    </source>
</evidence>
<protein>
    <submittedName>
        <fullName evidence="1">Uncharacterized protein</fullName>
    </submittedName>
</protein>